<proteinExistence type="predicted"/>
<protein>
    <recommendedName>
        <fullName evidence="3">NIF system FeS cluster assembly NifU N-terminal domain-containing protein</fullName>
    </recommendedName>
</protein>
<keyword evidence="2" id="KW-1185">Reference proteome</keyword>
<name>A0ABU6JIR9_9BURK</name>
<organism evidence="1 2">
    <name type="scientific">Noviherbaspirillum album</name>
    <dbReference type="NCBI Taxonomy" id="3080276"/>
    <lineage>
        <taxon>Bacteria</taxon>
        <taxon>Pseudomonadati</taxon>
        <taxon>Pseudomonadota</taxon>
        <taxon>Betaproteobacteria</taxon>
        <taxon>Burkholderiales</taxon>
        <taxon>Oxalobacteraceae</taxon>
        <taxon>Noviherbaspirillum</taxon>
    </lineage>
</organism>
<dbReference type="EMBL" id="JAWIIV010000053">
    <property type="protein sequence ID" value="MEC4723420.1"/>
    <property type="molecule type" value="Genomic_DNA"/>
</dbReference>
<reference evidence="1 2" key="1">
    <citation type="submission" date="2023-10" db="EMBL/GenBank/DDBJ databases">
        <title>Noviherbaspirillum sp. CPCC 100848 genome assembly.</title>
        <authorList>
            <person name="Li X.Y."/>
            <person name="Fang X.M."/>
        </authorList>
    </citation>
    <scope>NUCLEOTIDE SEQUENCE [LARGE SCALE GENOMIC DNA]</scope>
    <source>
        <strain evidence="1 2">CPCC 100848</strain>
    </source>
</reference>
<evidence type="ECO:0008006" key="3">
    <source>
        <dbReference type="Google" id="ProtNLM"/>
    </source>
</evidence>
<comment type="caution">
    <text evidence="1">The sequence shown here is derived from an EMBL/GenBank/DDBJ whole genome shotgun (WGS) entry which is preliminary data.</text>
</comment>
<sequence length="107" mass="11549">MTSAKEVSHSFLRTESDNAYKLIMAVEPHFIGQDVEIDLTDDARLRLTTGCGACLITVALADDIHHHLANKTTMAILADFEDNQVPTFAQPPLKPEIGGGRAFAGQG</sequence>
<evidence type="ECO:0000313" key="2">
    <source>
        <dbReference type="Proteomes" id="UP001352263"/>
    </source>
</evidence>
<gene>
    <name evidence="1" type="ORF">RY831_30210</name>
</gene>
<dbReference type="RefSeq" id="WP_326510032.1">
    <property type="nucleotide sequence ID" value="NZ_JAWIIV010000053.1"/>
</dbReference>
<evidence type="ECO:0000313" key="1">
    <source>
        <dbReference type="EMBL" id="MEC4723420.1"/>
    </source>
</evidence>
<dbReference type="Proteomes" id="UP001352263">
    <property type="component" value="Unassembled WGS sequence"/>
</dbReference>
<accession>A0ABU6JIR9</accession>